<protein>
    <submittedName>
        <fullName evidence="2">Uncharacterized protein</fullName>
    </submittedName>
</protein>
<keyword evidence="3" id="KW-1185">Reference proteome</keyword>
<dbReference type="OrthoDB" id="664611at2759"/>
<dbReference type="AlphaFoldDB" id="A0A8J5VTY1"/>
<organism evidence="2 3">
    <name type="scientific">Zizania palustris</name>
    <name type="common">Northern wild rice</name>
    <dbReference type="NCBI Taxonomy" id="103762"/>
    <lineage>
        <taxon>Eukaryota</taxon>
        <taxon>Viridiplantae</taxon>
        <taxon>Streptophyta</taxon>
        <taxon>Embryophyta</taxon>
        <taxon>Tracheophyta</taxon>
        <taxon>Spermatophyta</taxon>
        <taxon>Magnoliopsida</taxon>
        <taxon>Liliopsida</taxon>
        <taxon>Poales</taxon>
        <taxon>Poaceae</taxon>
        <taxon>BOP clade</taxon>
        <taxon>Oryzoideae</taxon>
        <taxon>Oryzeae</taxon>
        <taxon>Zizaniinae</taxon>
        <taxon>Zizania</taxon>
    </lineage>
</organism>
<evidence type="ECO:0000313" key="2">
    <source>
        <dbReference type="EMBL" id="KAG8055384.1"/>
    </source>
</evidence>
<reference evidence="2" key="1">
    <citation type="journal article" date="2021" name="bioRxiv">
        <title>Whole Genome Assembly and Annotation of Northern Wild Rice, Zizania palustris L., Supports a Whole Genome Duplication in the Zizania Genus.</title>
        <authorList>
            <person name="Haas M."/>
            <person name="Kono T."/>
            <person name="Macchietto M."/>
            <person name="Millas R."/>
            <person name="McGilp L."/>
            <person name="Shao M."/>
            <person name="Duquette J."/>
            <person name="Hirsch C.N."/>
            <person name="Kimball J."/>
        </authorList>
    </citation>
    <scope>NUCLEOTIDE SEQUENCE</scope>
    <source>
        <tissue evidence="2">Fresh leaf tissue</tissue>
    </source>
</reference>
<name>A0A8J5VTY1_ZIZPA</name>
<accession>A0A8J5VTY1</accession>
<evidence type="ECO:0000313" key="3">
    <source>
        <dbReference type="Proteomes" id="UP000729402"/>
    </source>
</evidence>
<comment type="caution">
    <text evidence="2">The sequence shown here is derived from an EMBL/GenBank/DDBJ whole genome shotgun (WGS) entry which is preliminary data.</text>
</comment>
<proteinExistence type="predicted"/>
<gene>
    <name evidence="2" type="ORF">GUJ93_ZPchr0001g30368</name>
</gene>
<dbReference type="Proteomes" id="UP000729402">
    <property type="component" value="Unassembled WGS sequence"/>
</dbReference>
<sequence length="186" mass="21016">MDSIEEGRQWQWQRQRQEEEEEEDIVVEVPEMDGELLVELLDASLAAAASEVEAYGDDEAAARRKQQQQVGFFTGDVGDGWDGQELNSVHPHQEEGCQDCGLDDILSVFDGCGPYVVDDPVEFWMEEMDQATAGAFTGEFAEEWYMDGMAMEDWEDGRSFYSFHFPSYGGSDAACSDQLYSSLLWE</sequence>
<reference evidence="2" key="2">
    <citation type="submission" date="2021-02" db="EMBL/GenBank/DDBJ databases">
        <authorList>
            <person name="Kimball J.A."/>
            <person name="Haas M.W."/>
            <person name="Macchietto M."/>
            <person name="Kono T."/>
            <person name="Duquette J."/>
            <person name="Shao M."/>
        </authorList>
    </citation>
    <scope>NUCLEOTIDE SEQUENCE</scope>
    <source>
        <tissue evidence="2">Fresh leaf tissue</tissue>
    </source>
</reference>
<feature type="region of interest" description="Disordered" evidence="1">
    <location>
        <begin position="1"/>
        <end position="24"/>
    </location>
</feature>
<dbReference type="EMBL" id="JAAALK010000288">
    <property type="protein sequence ID" value="KAG8055384.1"/>
    <property type="molecule type" value="Genomic_DNA"/>
</dbReference>
<evidence type="ECO:0000256" key="1">
    <source>
        <dbReference type="SAM" id="MobiDB-lite"/>
    </source>
</evidence>